<evidence type="ECO:0000256" key="5">
    <source>
        <dbReference type="ARBA" id="ARBA00022801"/>
    </source>
</evidence>
<dbReference type="SUPFAM" id="SSF56672">
    <property type="entry name" value="DNA/RNA polymerases"/>
    <property type="match status" value="1"/>
</dbReference>
<gene>
    <name evidence="9" type="primary">LOC107022153</name>
</gene>
<dbReference type="PANTHER" id="PTHR37984">
    <property type="entry name" value="PROTEIN CBG26694"/>
    <property type="match status" value="1"/>
</dbReference>
<dbReference type="PROSITE" id="PS50994">
    <property type="entry name" value="INTEGRASE"/>
    <property type="match status" value="1"/>
</dbReference>
<keyword evidence="6" id="KW-0695">RNA-directed DNA polymerase</keyword>
<dbReference type="Gene3D" id="1.10.340.70">
    <property type="match status" value="1"/>
</dbReference>
<dbReference type="Gene3D" id="3.10.20.370">
    <property type="match status" value="1"/>
</dbReference>
<protein>
    <submittedName>
        <fullName evidence="9">Uncharacterized protein LOC107022153</fullName>
    </submittedName>
</protein>
<dbReference type="InterPro" id="IPR050951">
    <property type="entry name" value="Retrovirus_Pol_polyprotein"/>
</dbReference>
<keyword evidence="4" id="KW-0255">Endonuclease</keyword>
<dbReference type="PANTHER" id="PTHR37984:SF5">
    <property type="entry name" value="PROTEIN NYNRIN-LIKE"/>
    <property type="match status" value="1"/>
</dbReference>
<dbReference type="Gene3D" id="3.30.70.270">
    <property type="match status" value="2"/>
</dbReference>
<dbReference type="RefSeq" id="XP_015078332.1">
    <property type="nucleotide sequence ID" value="XM_015222846.1"/>
</dbReference>
<proteinExistence type="predicted"/>
<dbReference type="Gene3D" id="3.10.10.10">
    <property type="entry name" value="HIV Type 1 Reverse Transcriptase, subunit A, domain 1"/>
    <property type="match status" value="1"/>
</dbReference>
<evidence type="ECO:0000313" key="8">
    <source>
        <dbReference type="Proteomes" id="UP000694930"/>
    </source>
</evidence>
<dbReference type="Gene3D" id="3.30.420.10">
    <property type="entry name" value="Ribonuclease H-like superfamily/Ribonuclease H"/>
    <property type="match status" value="1"/>
</dbReference>
<dbReference type="CDD" id="cd09274">
    <property type="entry name" value="RNase_HI_RT_Ty3"/>
    <property type="match status" value="1"/>
</dbReference>
<sequence>MEVEVVTEDDLRVPIEARIVVLTLAVVLMNFDADFRYDYGETVNALKGMRAHSNASMKLDQDLKNQPDPPAKPSIKEPPVWELKQLPSHLRLVFLGTNNTILVILAADLNEGQAQKEDEHMDLEGPFPYAIYGSNIGQISIAPEDQEKTTFTCTYNTSAFKRMPFGLCNAPATFQRAVQRREEANLVLNWDECHYIVKEGIVLGHKVCYRHFIKDFSEVAHPVCQLLEKEVKCVFDDAYLKAFKILKEKLISTPIIIGPNWAEPFEVMHNASGTTLGVVFCQKRNKMFHPIYFASKSLSGAQRNYMVTEQELLAVVYAFKKFRAYLLGTKVIVYKNHAALRYLMSKKDVKPRLIRWVLLVQEFDIEVKDRRCCENQDEPYLYRVCVDNIIRECVPQAEMLSILQAFHSSSVGGHHGGARITHKIFQCGYYWPTIHQDASMLVQCCDVCQRQGAITRHHELPMTPILEVEIFDVWEIDFMVPFVSSYGHKYIVVAADYVSKWVEAIALLEDDGKSVATFLKKNIFVRFGTPRAIPNDGGSHFCNKAFSALLTKYGVKRHKVATPYHPQTSGQVKVSNREIKTILAKSVNACKIPKMT</sequence>
<evidence type="ECO:0000256" key="3">
    <source>
        <dbReference type="ARBA" id="ARBA00022722"/>
    </source>
</evidence>
<accession>A0ABM1GZV0</accession>
<evidence type="ECO:0000256" key="4">
    <source>
        <dbReference type="ARBA" id="ARBA00022759"/>
    </source>
</evidence>
<keyword evidence="5" id="KW-0378">Hydrolase</keyword>
<evidence type="ECO:0000256" key="1">
    <source>
        <dbReference type="ARBA" id="ARBA00022679"/>
    </source>
</evidence>
<keyword evidence="2" id="KW-0548">Nucleotidyltransferase</keyword>
<dbReference type="InterPro" id="IPR001584">
    <property type="entry name" value="Integrase_cat-core"/>
</dbReference>
<evidence type="ECO:0000313" key="9">
    <source>
        <dbReference type="RefSeq" id="XP_015078332.1"/>
    </source>
</evidence>
<evidence type="ECO:0000256" key="6">
    <source>
        <dbReference type="ARBA" id="ARBA00022918"/>
    </source>
</evidence>
<reference evidence="9" key="2">
    <citation type="submission" date="2025-08" db="UniProtKB">
        <authorList>
            <consortium name="RefSeq"/>
        </authorList>
    </citation>
    <scope>IDENTIFICATION</scope>
</reference>
<dbReference type="InterPro" id="IPR043128">
    <property type="entry name" value="Rev_trsase/Diguanyl_cyclase"/>
</dbReference>
<dbReference type="Pfam" id="PF00665">
    <property type="entry name" value="rve"/>
    <property type="match status" value="1"/>
</dbReference>
<dbReference type="InterPro" id="IPR012337">
    <property type="entry name" value="RNaseH-like_sf"/>
</dbReference>
<name>A0ABM1GZV0_SOLPN</name>
<dbReference type="InterPro" id="IPR041373">
    <property type="entry name" value="RT_RNaseH"/>
</dbReference>
<dbReference type="SUPFAM" id="SSF53098">
    <property type="entry name" value="Ribonuclease H-like"/>
    <property type="match status" value="1"/>
</dbReference>
<dbReference type="InterPro" id="IPR036397">
    <property type="entry name" value="RNaseH_sf"/>
</dbReference>
<keyword evidence="3" id="KW-0540">Nuclease</keyword>
<dbReference type="InterPro" id="IPR043502">
    <property type="entry name" value="DNA/RNA_pol_sf"/>
</dbReference>
<dbReference type="Pfam" id="PF17917">
    <property type="entry name" value="RT_RNaseH"/>
    <property type="match status" value="1"/>
</dbReference>
<evidence type="ECO:0000256" key="2">
    <source>
        <dbReference type="ARBA" id="ARBA00022695"/>
    </source>
</evidence>
<evidence type="ECO:0000259" key="7">
    <source>
        <dbReference type="PROSITE" id="PS50994"/>
    </source>
</evidence>
<feature type="domain" description="Integrase catalytic" evidence="7">
    <location>
        <begin position="460"/>
        <end position="596"/>
    </location>
</feature>
<keyword evidence="1" id="KW-0808">Transferase</keyword>
<dbReference type="InterPro" id="IPR041588">
    <property type="entry name" value="Integrase_H2C2"/>
</dbReference>
<reference evidence="8" key="1">
    <citation type="journal article" date="2014" name="Nat. Genet.">
        <title>The genome of the stress-tolerant wild tomato species Solanum pennellii.</title>
        <authorList>
            <person name="Bolger A."/>
            <person name="Scossa F."/>
            <person name="Bolger M.E."/>
            <person name="Lanz C."/>
            <person name="Maumus F."/>
            <person name="Tohge T."/>
            <person name="Quesneville H."/>
            <person name="Alseekh S."/>
            <person name="Sorensen I."/>
            <person name="Lichtenstein G."/>
            <person name="Fich E.A."/>
            <person name="Conte M."/>
            <person name="Keller H."/>
            <person name="Schneeberger K."/>
            <person name="Schwacke R."/>
            <person name="Ofner I."/>
            <person name="Vrebalov J."/>
            <person name="Xu Y."/>
            <person name="Osorio S."/>
            <person name="Aflitos S.A."/>
            <person name="Schijlen E."/>
            <person name="Jimenez-Gomez J.M."/>
            <person name="Ryngajllo M."/>
            <person name="Kimura S."/>
            <person name="Kumar R."/>
            <person name="Koenig D."/>
            <person name="Headland L.R."/>
            <person name="Maloof J.N."/>
            <person name="Sinha N."/>
            <person name="van Ham R.C."/>
            <person name="Lankhorst R.K."/>
            <person name="Mao L."/>
            <person name="Vogel A."/>
            <person name="Arsova B."/>
            <person name="Panstruga R."/>
            <person name="Fei Z."/>
            <person name="Rose J.K."/>
            <person name="Zamir D."/>
            <person name="Carrari F."/>
            <person name="Giovannoni J.J."/>
            <person name="Weigel D."/>
            <person name="Usadel B."/>
            <person name="Fernie A.R."/>
        </authorList>
    </citation>
    <scope>NUCLEOTIDE SEQUENCE [LARGE SCALE GENOMIC DNA]</scope>
    <source>
        <strain evidence="8">cv. LA0716</strain>
    </source>
</reference>
<dbReference type="GeneID" id="107022153"/>
<dbReference type="Pfam" id="PF17921">
    <property type="entry name" value="Integrase_H2C2"/>
    <property type="match status" value="1"/>
</dbReference>
<dbReference type="Proteomes" id="UP000694930">
    <property type="component" value="Chromosome 6"/>
</dbReference>
<keyword evidence="8" id="KW-1185">Reference proteome</keyword>
<organism evidence="8 9">
    <name type="scientific">Solanum pennellii</name>
    <name type="common">Tomato</name>
    <name type="synonym">Lycopersicon pennellii</name>
    <dbReference type="NCBI Taxonomy" id="28526"/>
    <lineage>
        <taxon>Eukaryota</taxon>
        <taxon>Viridiplantae</taxon>
        <taxon>Streptophyta</taxon>
        <taxon>Embryophyta</taxon>
        <taxon>Tracheophyta</taxon>
        <taxon>Spermatophyta</taxon>
        <taxon>Magnoliopsida</taxon>
        <taxon>eudicotyledons</taxon>
        <taxon>Gunneridae</taxon>
        <taxon>Pentapetalae</taxon>
        <taxon>asterids</taxon>
        <taxon>lamiids</taxon>
        <taxon>Solanales</taxon>
        <taxon>Solanaceae</taxon>
        <taxon>Solanoideae</taxon>
        <taxon>Solaneae</taxon>
        <taxon>Solanum</taxon>
        <taxon>Solanum subgen. Lycopersicon</taxon>
    </lineage>
</organism>